<gene>
    <name evidence="2" type="ORF">KQ910_02150</name>
</gene>
<dbReference type="EMBL" id="JAHOPB010000001">
    <property type="protein sequence ID" value="MBU8872542.1"/>
    <property type="molecule type" value="Genomic_DNA"/>
</dbReference>
<organism evidence="2 3">
    <name type="scientific">Reyranella humidisoli</name>
    <dbReference type="NCBI Taxonomy" id="2849149"/>
    <lineage>
        <taxon>Bacteria</taxon>
        <taxon>Pseudomonadati</taxon>
        <taxon>Pseudomonadota</taxon>
        <taxon>Alphaproteobacteria</taxon>
        <taxon>Hyphomicrobiales</taxon>
        <taxon>Reyranellaceae</taxon>
        <taxon>Reyranella</taxon>
    </lineage>
</organism>
<proteinExistence type="predicted"/>
<evidence type="ECO:0000313" key="3">
    <source>
        <dbReference type="Proteomes" id="UP000727907"/>
    </source>
</evidence>
<dbReference type="Proteomes" id="UP000727907">
    <property type="component" value="Unassembled WGS sequence"/>
</dbReference>
<keyword evidence="3" id="KW-1185">Reference proteome</keyword>
<comment type="caution">
    <text evidence="2">The sequence shown here is derived from an EMBL/GenBank/DDBJ whole genome shotgun (WGS) entry which is preliminary data.</text>
</comment>
<feature type="signal peptide" evidence="1">
    <location>
        <begin position="1"/>
        <end position="20"/>
    </location>
</feature>
<sequence length="121" mass="13005">MLVKKLATLALVGLMPLAAAAQQDAEVKFWFKENANSISGCIQADPSFTREHTFRIVNGQAEIKSAGGIDVKLKPIRPNVYQGSFNLGRMNLIYTADLGATPPTLVAQSQDGGCKWNAVKA</sequence>
<evidence type="ECO:0000313" key="2">
    <source>
        <dbReference type="EMBL" id="MBU8872542.1"/>
    </source>
</evidence>
<evidence type="ECO:0000256" key="1">
    <source>
        <dbReference type="SAM" id="SignalP"/>
    </source>
</evidence>
<name>A0ABS6ID76_9HYPH</name>
<keyword evidence="1" id="KW-0732">Signal</keyword>
<feature type="chain" id="PRO_5046072060" evidence="1">
    <location>
        <begin position="21"/>
        <end position="121"/>
    </location>
</feature>
<accession>A0ABS6ID76</accession>
<reference evidence="2 3" key="1">
    <citation type="submission" date="2021-06" db="EMBL/GenBank/DDBJ databases">
        <authorList>
            <person name="Lee D.H."/>
        </authorList>
    </citation>
    <scope>NUCLEOTIDE SEQUENCE [LARGE SCALE GENOMIC DNA]</scope>
    <source>
        <strain evidence="2 3">MMS21-HV4-11</strain>
    </source>
</reference>
<dbReference type="RefSeq" id="WP_216956713.1">
    <property type="nucleotide sequence ID" value="NZ_JAHOPB010000001.1"/>
</dbReference>
<protein>
    <submittedName>
        <fullName evidence="2">Uncharacterized protein</fullName>
    </submittedName>
</protein>